<evidence type="ECO:0008006" key="4">
    <source>
        <dbReference type="Google" id="ProtNLM"/>
    </source>
</evidence>
<evidence type="ECO:0000256" key="1">
    <source>
        <dbReference type="SAM" id="SignalP"/>
    </source>
</evidence>
<evidence type="ECO:0000313" key="3">
    <source>
        <dbReference type="Proteomes" id="UP001221838"/>
    </source>
</evidence>
<reference evidence="2 3" key="1">
    <citation type="submission" date="2022-11" db="EMBL/GenBank/DDBJ databases">
        <title>Minimal conservation of predation-associated metabolite biosynthetic gene clusters underscores biosynthetic potential of Myxococcota including descriptions for ten novel species: Archangium lansinium sp. nov., Myxococcus landrumus sp. nov., Nannocystis bai.</title>
        <authorList>
            <person name="Ahearne A."/>
            <person name="Stevens C."/>
            <person name="Dowd S."/>
        </authorList>
    </citation>
    <scope>NUCLEOTIDE SEQUENCE [LARGE SCALE GENOMIC DNA]</scope>
    <source>
        <strain evidence="2 3">NCWAL01</strain>
    </source>
</reference>
<accession>A0ABT5DHC1</accession>
<dbReference type="InterPro" id="IPR011042">
    <property type="entry name" value="6-blade_b-propeller_TolB-like"/>
</dbReference>
<name>A0ABT5DHC1_9BACT</name>
<dbReference type="Gene3D" id="2.120.10.30">
    <property type="entry name" value="TolB, C-terminal domain"/>
    <property type="match status" value="1"/>
</dbReference>
<sequence>MRTSNAFISRSVAVALACLSAAGCSDEEEPLPPPSRTGVMEIVLPGNDFYPEGIAAASDDTFYIGSVMTGQIIQVKPGSAQATDFVAPKAVVTGVVGLHVQRDQKYLWLCSNVYGTTEAPQLIAVDRQTAQAVHRHTFPVQGNSGAGFCNEITEDSAGNLYASDSVHGRIIRVKADRREMDESADVFIAATDLEPEQGQFGLNGLTYDGQSSLYAVKTGDGKLFRVPITASGAAGPLQAITLDKALLGADGLQYVNGWGLIVAEQYGKAVSRVVIAGNQGTVTRLQEGLNEPSSLVIAEKSAWVSEGQLSAIVVPNAPPAKLPFKVRRVPLPEQAP</sequence>
<keyword evidence="3" id="KW-1185">Reference proteome</keyword>
<evidence type="ECO:0000313" key="2">
    <source>
        <dbReference type="EMBL" id="MDC0712926.1"/>
    </source>
</evidence>
<protein>
    <recommendedName>
        <fullName evidence="4">Sugar lactone lactonase YvrE</fullName>
    </recommendedName>
</protein>
<feature type="signal peptide" evidence="1">
    <location>
        <begin position="1"/>
        <end position="17"/>
    </location>
</feature>
<organism evidence="2 3">
    <name type="scientific">Stigmatella ashevillensis</name>
    <dbReference type="NCBI Taxonomy" id="2995309"/>
    <lineage>
        <taxon>Bacteria</taxon>
        <taxon>Pseudomonadati</taxon>
        <taxon>Myxococcota</taxon>
        <taxon>Myxococcia</taxon>
        <taxon>Myxococcales</taxon>
        <taxon>Cystobacterineae</taxon>
        <taxon>Archangiaceae</taxon>
        <taxon>Stigmatella</taxon>
    </lineage>
</organism>
<dbReference type="RefSeq" id="WP_272143072.1">
    <property type="nucleotide sequence ID" value="NZ_JAQNDM010000002.1"/>
</dbReference>
<proteinExistence type="predicted"/>
<gene>
    <name evidence="2" type="ORF">POL68_30975</name>
</gene>
<dbReference type="Proteomes" id="UP001221838">
    <property type="component" value="Unassembled WGS sequence"/>
</dbReference>
<keyword evidence="1" id="KW-0732">Signal</keyword>
<dbReference type="PROSITE" id="PS51257">
    <property type="entry name" value="PROKAR_LIPOPROTEIN"/>
    <property type="match status" value="1"/>
</dbReference>
<comment type="caution">
    <text evidence="2">The sequence shown here is derived from an EMBL/GenBank/DDBJ whole genome shotgun (WGS) entry which is preliminary data.</text>
</comment>
<dbReference type="SUPFAM" id="SSF63829">
    <property type="entry name" value="Calcium-dependent phosphotriesterase"/>
    <property type="match status" value="1"/>
</dbReference>
<feature type="chain" id="PRO_5045329750" description="Sugar lactone lactonase YvrE" evidence="1">
    <location>
        <begin position="18"/>
        <end position="336"/>
    </location>
</feature>
<dbReference type="EMBL" id="JAQNDM010000002">
    <property type="protein sequence ID" value="MDC0712926.1"/>
    <property type="molecule type" value="Genomic_DNA"/>
</dbReference>